<feature type="transmembrane region" description="Helical" evidence="2">
    <location>
        <begin position="79"/>
        <end position="100"/>
    </location>
</feature>
<feature type="compositionally biased region" description="Polar residues" evidence="1">
    <location>
        <begin position="277"/>
        <end position="292"/>
    </location>
</feature>
<evidence type="ECO:0000256" key="1">
    <source>
        <dbReference type="SAM" id="MobiDB-lite"/>
    </source>
</evidence>
<name>A0ABW4IUT2_9ACTN</name>
<organism evidence="3 4">
    <name type="scientific">Streptomyces caeni</name>
    <dbReference type="NCBI Taxonomy" id="2307231"/>
    <lineage>
        <taxon>Bacteria</taxon>
        <taxon>Bacillati</taxon>
        <taxon>Actinomycetota</taxon>
        <taxon>Actinomycetes</taxon>
        <taxon>Kitasatosporales</taxon>
        <taxon>Streptomycetaceae</taxon>
        <taxon>Streptomyces</taxon>
    </lineage>
</organism>
<gene>
    <name evidence="3" type="ORF">ACFSL4_18730</name>
</gene>
<dbReference type="Pfam" id="PF10935">
    <property type="entry name" value="DUF2637"/>
    <property type="match status" value="1"/>
</dbReference>
<dbReference type="PROSITE" id="PS51257">
    <property type="entry name" value="PROKAR_LIPOPROTEIN"/>
    <property type="match status" value="1"/>
</dbReference>
<evidence type="ECO:0000313" key="4">
    <source>
        <dbReference type="Proteomes" id="UP001597261"/>
    </source>
</evidence>
<keyword evidence="2" id="KW-0472">Membrane</keyword>
<protein>
    <submittedName>
        <fullName evidence="3">DUF2637 domain-containing protein</fullName>
    </submittedName>
</protein>
<reference evidence="4" key="1">
    <citation type="journal article" date="2019" name="Int. J. Syst. Evol. Microbiol.">
        <title>The Global Catalogue of Microorganisms (GCM) 10K type strain sequencing project: providing services to taxonomists for standard genome sequencing and annotation.</title>
        <authorList>
            <consortium name="The Broad Institute Genomics Platform"/>
            <consortium name="The Broad Institute Genome Sequencing Center for Infectious Disease"/>
            <person name="Wu L."/>
            <person name="Ma J."/>
        </authorList>
    </citation>
    <scope>NUCLEOTIDE SEQUENCE [LARGE SCALE GENOMIC DNA]</scope>
    <source>
        <strain evidence="4">CGMCC 1.12470</strain>
    </source>
</reference>
<comment type="caution">
    <text evidence="3">The sequence shown here is derived from an EMBL/GenBank/DDBJ whole genome shotgun (WGS) entry which is preliminary data.</text>
</comment>
<dbReference type="Proteomes" id="UP001597261">
    <property type="component" value="Unassembled WGS sequence"/>
</dbReference>
<dbReference type="EMBL" id="JBHUDX010000050">
    <property type="protein sequence ID" value="MFD1660178.1"/>
    <property type="molecule type" value="Genomic_DNA"/>
</dbReference>
<keyword evidence="4" id="KW-1185">Reference proteome</keyword>
<evidence type="ECO:0000313" key="3">
    <source>
        <dbReference type="EMBL" id="MFD1660178.1"/>
    </source>
</evidence>
<sequence>MTPTVPKPARMTGWDRAAIVALGAAGCALSYDALQQMAVAIHVRGFLTYLFPLVIDGFIAYGVRALVVLRAAPLGARAYVWTLFGTATAASIWANALHAVRLNEQHTTTGRLRLGDTTVGILSTLAPLALAGAVHLYILIARRVTEENLSPLGHLAPAGRSADRIEVERPATTGHPQPPTAGQVTASHQHAALTGTPGHVSDGEPVTSDKPGQDTRTPTGQDTSGQPTAPGTDPVTEPITGVASRATRTPLQVGGQGGHAGSRAAGDARPKGDRPVTPSTDTNPVTRPSSPSDGDRVTDPVTDQLLPIARRAVTETGRTTRAVVAEAIRGQGLPLSNDRLTDLMRTLRDDPGQPDDDRRLTGHPHAGG</sequence>
<accession>A0ABW4IUT2</accession>
<evidence type="ECO:0000256" key="2">
    <source>
        <dbReference type="SAM" id="Phobius"/>
    </source>
</evidence>
<keyword evidence="2" id="KW-0812">Transmembrane</keyword>
<feature type="region of interest" description="Disordered" evidence="1">
    <location>
        <begin position="346"/>
        <end position="368"/>
    </location>
</feature>
<feature type="region of interest" description="Disordered" evidence="1">
    <location>
        <begin position="170"/>
        <end position="303"/>
    </location>
</feature>
<dbReference type="InterPro" id="IPR021235">
    <property type="entry name" value="DUF2637"/>
</dbReference>
<feature type="transmembrane region" description="Helical" evidence="2">
    <location>
        <begin position="46"/>
        <end position="67"/>
    </location>
</feature>
<proteinExistence type="predicted"/>
<feature type="compositionally biased region" description="Polar residues" evidence="1">
    <location>
        <begin position="214"/>
        <end position="229"/>
    </location>
</feature>
<feature type="compositionally biased region" description="Basic and acidic residues" evidence="1">
    <location>
        <begin position="346"/>
        <end position="360"/>
    </location>
</feature>
<keyword evidence="2" id="KW-1133">Transmembrane helix</keyword>
<dbReference type="RefSeq" id="WP_381084021.1">
    <property type="nucleotide sequence ID" value="NZ_JBHUDX010000050.1"/>
</dbReference>
<feature type="transmembrane region" description="Helical" evidence="2">
    <location>
        <begin position="120"/>
        <end position="140"/>
    </location>
</feature>